<name>A9BDG3_PROM4</name>
<dbReference type="EC" id="3.1.26.4" evidence="4 10"/>
<dbReference type="Gene3D" id="3.30.420.10">
    <property type="entry name" value="Ribonuclease H-like superfamily/Ribonuclease H"/>
    <property type="match status" value="1"/>
</dbReference>
<feature type="binding site" evidence="10">
    <location>
        <position position="148"/>
    </location>
    <ligand>
        <name>Mg(2+)</name>
        <dbReference type="ChEBI" id="CHEBI:18420"/>
        <label>2</label>
    </ligand>
</feature>
<accession>A9BDG3</accession>
<dbReference type="GO" id="GO:0043137">
    <property type="term" value="P:DNA replication, removal of RNA primer"/>
    <property type="evidence" value="ECO:0007669"/>
    <property type="project" value="TreeGrafter"/>
</dbReference>
<protein>
    <recommendedName>
        <fullName evidence="4 10">Ribonuclease H</fullName>
        <shortName evidence="10">RNase H</shortName>
        <ecNumber evidence="4 10">3.1.26.4</ecNumber>
    </recommendedName>
</protein>
<sequence length="163" mass="18107">MAGYFFLMTTNHGLVIAAATDGACSGNPGPGGWGALIRFEDGTTKEFGGFEQQTTNNRMELQAALEIMRRLKDLPLHPRLTIRTDSKYLIDGLGKWIIGWKKKGWKTSSGKPVLNKDLWETLDKERLTGVSLEYVKGHSGDHDNDRVDKIAVSFSKNLAIQLN</sequence>
<evidence type="ECO:0000256" key="7">
    <source>
        <dbReference type="ARBA" id="ARBA00022759"/>
    </source>
</evidence>
<evidence type="ECO:0000256" key="8">
    <source>
        <dbReference type="ARBA" id="ARBA00022801"/>
    </source>
</evidence>
<dbReference type="HAMAP" id="MF_00042">
    <property type="entry name" value="RNase_H"/>
    <property type="match status" value="1"/>
</dbReference>
<organism evidence="12 13">
    <name type="scientific">Prochlorococcus marinus (strain MIT 9211)</name>
    <dbReference type="NCBI Taxonomy" id="93059"/>
    <lineage>
        <taxon>Bacteria</taxon>
        <taxon>Bacillati</taxon>
        <taxon>Cyanobacteriota</taxon>
        <taxon>Cyanophyceae</taxon>
        <taxon>Synechococcales</taxon>
        <taxon>Prochlorococcaceae</taxon>
        <taxon>Prochlorococcus</taxon>
    </lineage>
</organism>
<dbReference type="EMBL" id="CP000878">
    <property type="protein sequence ID" value="ABX08149.1"/>
    <property type="molecule type" value="Genomic_DNA"/>
</dbReference>
<comment type="subcellular location">
    <subcellularLocation>
        <location evidence="10">Cytoplasm</location>
    </subcellularLocation>
</comment>
<comment type="catalytic activity">
    <reaction evidence="1 10">
        <text>Endonucleolytic cleavage to 5'-phosphomonoester.</text>
        <dbReference type="EC" id="3.1.26.4"/>
    </reaction>
</comment>
<dbReference type="Proteomes" id="UP000000788">
    <property type="component" value="Chromosome"/>
</dbReference>
<evidence type="ECO:0000256" key="5">
    <source>
        <dbReference type="ARBA" id="ARBA00022722"/>
    </source>
</evidence>
<dbReference type="eggNOG" id="COG0328">
    <property type="taxonomic scope" value="Bacteria"/>
</dbReference>
<dbReference type="HOGENOM" id="CLU_030894_6_1_3"/>
<keyword evidence="13" id="KW-1185">Reference proteome</keyword>
<comment type="similarity">
    <text evidence="2 10">Belongs to the RNase H family.</text>
</comment>
<dbReference type="SUPFAM" id="SSF53098">
    <property type="entry name" value="Ribonuclease H-like"/>
    <property type="match status" value="1"/>
</dbReference>
<dbReference type="CDD" id="cd09278">
    <property type="entry name" value="RNase_HI_prokaryote_like"/>
    <property type="match status" value="1"/>
</dbReference>
<evidence type="ECO:0000256" key="6">
    <source>
        <dbReference type="ARBA" id="ARBA00022723"/>
    </source>
</evidence>
<dbReference type="AlphaFoldDB" id="A9BDG3"/>
<dbReference type="GO" id="GO:0003676">
    <property type="term" value="F:nucleic acid binding"/>
    <property type="evidence" value="ECO:0007669"/>
    <property type="project" value="InterPro"/>
</dbReference>
<keyword evidence="7 10" id="KW-0255">Endonuclease</keyword>
<dbReference type="KEGG" id="pmj:P9211_02181"/>
<feature type="domain" description="RNase H type-1" evidence="11">
    <location>
        <begin position="12"/>
        <end position="156"/>
    </location>
</feature>
<gene>
    <name evidence="10 12" type="primary">rnhA</name>
    <name evidence="12" type="ordered locus">P9211_02181</name>
</gene>
<dbReference type="InterPro" id="IPR050092">
    <property type="entry name" value="RNase_H"/>
</dbReference>
<dbReference type="InterPro" id="IPR022892">
    <property type="entry name" value="RNaseHI"/>
</dbReference>
<dbReference type="GO" id="GO:0005737">
    <property type="term" value="C:cytoplasm"/>
    <property type="evidence" value="ECO:0007669"/>
    <property type="project" value="UniProtKB-SubCell"/>
</dbReference>
<reference evidence="12 13" key="1">
    <citation type="journal article" date="2007" name="PLoS Genet.">
        <title>Patterns and implications of gene gain and loss in the evolution of Prochlorococcus.</title>
        <authorList>
            <person name="Kettler G.C."/>
            <person name="Martiny A.C."/>
            <person name="Huang K."/>
            <person name="Zucker J."/>
            <person name="Coleman M.L."/>
            <person name="Rodrigue S."/>
            <person name="Chen F."/>
            <person name="Lapidus A."/>
            <person name="Ferriera S."/>
            <person name="Johnson J."/>
            <person name="Steglich C."/>
            <person name="Church G.M."/>
            <person name="Richardson P."/>
            <person name="Chisholm S.W."/>
        </authorList>
    </citation>
    <scope>NUCLEOTIDE SEQUENCE [LARGE SCALE GENOMIC DNA]</scope>
    <source>
        <strain evidence="13">MIT 9211</strain>
    </source>
</reference>
<feature type="binding site" evidence="10">
    <location>
        <position position="21"/>
    </location>
    <ligand>
        <name>Mg(2+)</name>
        <dbReference type="ChEBI" id="CHEBI:18420"/>
        <label>1</label>
    </ligand>
</feature>
<keyword evidence="8 10" id="KW-0378">Hydrolase</keyword>
<dbReference type="InterPro" id="IPR002156">
    <property type="entry name" value="RNaseH_domain"/>
</dbReference>
<comment type="cofactor">
    <cofactor evidence="10">
        <name>Mg(2+)</name>
        <dbReference type="ChEBI" id="CHEBI:18420"/>
    </cofactor>
    <text evidence="10">Binds 1 Mg(2+) ion per subunit. May bind a second metal ion at a regulatory site, or after substrate binding.</text>
</comment>
<dbReference type="GO" id="GO:0000287">
    <property type="term" value="F:magnesium ion binding"/>
    <property type="evidence" value="ECO:0007669"/>
    <property type="project" value="UniProtKB-UniRule"/>
</dbReference>
<feature type="binding site" evidence="10">
    <location>
        <position position="85"/>
    </location>
    <ligand>
        <name>Mg(2+)</name>
        <dbReference type="ChEBI" id="CHEBI:18420"/>
        <label>1</label>
    </ligand>
</feature>
<dbReference type="InterPro" id="IPR012337">
    <property type="entry name" value="RNaseH-like_sf"/>
</dbReference>
<keyword evidence="5 10" id="KW-0540">Nuclease</keyword>
<keyword evidence="10" id="KW-0963">Cytoplasm</keyword>
<feature type="binding site" evidence="10">
    <location>
        <position position="21"/>
    </location>
    <ligand>
        <name>Mg(2+)</name>
        <dbReference type="ChEBI" id="CHEBI:18420"/>
        <label>2</label>
    </ligand>
</feature>
<dbReference type="GO" id="GO:0004523">
    <property type="term" value="F:RNA-DNA hybrid ribonuclease activity"/>
    <property type="evidence" value="ECO:0007669"/>
    <property type="project" value="UniProtKB-UniRule"/>
</dbReference>
<evidence type="ECO:0000256" key="4">
    <source>
        <dbReference type="ARBA" id="ARBA00012180"/>
    </source>
</evidence>
<evidence type="ECO:0000313" key="12">
    <source>
        <dbReference type="EMBL" id="ABX08149.1"/>
    </source>
</evidence>
<proteinExistence type="inferred from homology"/>
<evidence type="ECO:0000256" key="10">
    <source>
        <dbReference type="HAMAP-Rule" id="MF_00042"/>
    </source>
</evidence>
<comment type="function">
    <text evidence="10">Endonuclease that specifically degrades the RNA of RNA-DNA hybrids.</text>
</comment>
<dbReference type="Pfam" id="PF00075">
    <property type="entry name" value="RNase_H"/>
    <property type="match status" value="1"/>
</dbReference>
<dbReference type="STRING" id="93059.P9211_02181"/>
<dbReference type="InterPro" id="IPR036397">
    <property type="entry name" value="RNaseH_sf"/>
</dbReference>
<dbReference type="PROSITE" id="PS50879">
    <property type="entry name" value="RNASE_H_1"/>
    <property type="match status" value="1"/>
</dbReference>
<feature type="binding site" evidence="10">
    <location>
        <position position="60"/>
    </location>
    <ligand>
        <name>Mg(2+)</name>
        <dbReference type="ChEBI" id="CHEBI:18420"/>
        <label>1</label>
    </ligand>
</feature>
<evidence type="ECO:0000256" key="3">
    <source>
        <dbReference type="ARBA" id="ARBA00011245"/>
    </source>
</evidence>
<evidence type="ECO:0000259" key="11">
    <source>
        <dbReference type="PROSITE" id="PS50879"/>
    </source>
</evidence>
<evidence type="ECO:0000313" key="13">
    <source>
        <dbReference type="Proteomes" id="UP000000788"/>
    </source>
</evidence>
<evidence type="ECO:0000256" key="9">
    <source>
        <dbReference type="ARBA" id="ARBA00022842"/>
    </source>
</evidence>
<keyword evidence="6 10" id="KW-0479">Metal-binding</keyword>
<keyword evidence="9 10" id="KW-0460">Magnesium</keyword>
<dbReference type="PANTHER" id="PTHR10642:SF26">
    <property type="entry name" value="RIBONUCLEASE H1"/>
    <property type="match status" value="1"/>
</dbReference>
<dbReference type="PANTHER" id="PTHR10642">
    <property type="entry name" value="RIBONUCLEASE H1"/>
    <property type="match status" value="1"/>
</dbReference>
<evidence type="ECO:0000256" key="2">
    <source>
        <dbReference type="ARBA" id="ARBA00005300"/>
    </source>
</evidence>
<comment type="subunit">
    <text evidence="3 10">Monomer.</text>
</comment>
<evidence type="ECO:0000256" key="1">
    <source>
        <dbReference type="ARBA" id="ARBA00000077"/>
    </source>
</evidence>